<feature type="compositionally biased region" description="Basic and acidic residues" evidence="1">
    <location>
        <begin position="410"/>
        <end position="446"/>
    </location>
</feature>
<feature type="compositionally biased region" description="Polar residues" evidence="1">
    <location>
        <begin position="67"/>
        <end position="82"/>
    </location>
</feature>
<evidence type="ECO:0000313" key="2">
    <source>
        <dbReference type="EMBL" id="ETS00985.1"/>
    </source>
</evidence>
<feature type="compositionally biased region" description="Polar residues" evidence="1">
    <location>
        <begin position="343"/>
        <end position="362"/>
    </location>
</feature>
<feature type="region of interest" description="Disordered" evidence="1">
    <location>
        <begin position="1"/>
        <end position="114"/>
    </location>
</feature>
<feature type="compositionally biased region" description="Polar residues" evidence="1">
    <location>
        <begin position="286"/>
        <end position="303"/>
    </location>
</feature>
<dbReference type="AlphaFoldDB" id="A0A024S6M2"/>
<dbReference type="KEGG" id="trr:M419DRAFT_9641"/>
<dbReference type="HOGENOM" id="CLU_428966_0_0_1"/>
<feature type="compositionally biased region" description="Low complexity" evidence="1">
    <location>
        <begin position="502"/>
        <end position="530"/>
    </location>
</feature>
<proteinExistence type="predicted"/>
<evidence type="ECO:0000256" key="1">
    <source>
        <dbReference type="SAM" id="MobiDB-lite"/>
    </source>
</evidence>
<dbReference type="OrthoDB" id="5084700at2759"/>
<name>A0A024S6M2_HYPJR</name>
<sequence>MSSASVRPAPPSSQGGLARLVSRFESLDASPKSRPGVGGAQKTRGRPPVASKIPAPSSSAEPRLKRITTTGPIPRSVTSSSLAPAKALPVKNGLLKSPVKHRRVGNAVASPSAGVAQGGSVVAQRRRLFERGLDENIAPNVLQIDTYEPKRVASPAPLDDKAPSLADSPAKASSIISVGVDEALSGLHDEKDVVPDSMTPTSQVAHPEYLPPPLASSRPSSRNQEESEAGAQGKKDTSQRGSEPRIKLQGGIFLPKPPSPLKSMVVTDVGGWPSKPSDTIPEVVLSGSSSVKTNPQEASGSSPDKQEKDLNTPSEVTLCYPCHEAVLLSSASDALQALKERSGSSLATSKIPSPQSKVSNLRTKFDGTLPSSVSMPAVSKRRSQADTKQLNTKTPVRPSSAMQVSLRPGPRRDGRQIPQRLKDGTLKEKIGLWESRSQQEKRESKSRIPRTALPPKFSKAATTKRISASQGQGQGKATIRTFDGAPSPMTSSADDGSRHSSSRSPVVDSVSSQTIDVKPLPYSKPSLLKPTRQTKSFGAMMRSDWLRRTKGSSEDGQRNVAAPLQVYNVDGEGGVTLEQQPYQEMQFPGAWPDEDCNDSSPTQEGPTVVSRHPSLRFLSRRLMSRSQGLFFVSQARCTLEQPQPVRGREMRRLASLCRERMAALRGRAQTE</sequence>
<accession>A0A024S6M2</accession>
<dbReference type="EMBL" id="KI911150">
    <property type="protein sequence ID" value="ETS00985.1"/>
    <property type="molecule type" value="Genomic_DNA"/>
</dbReference>
<organism evidence="2 3">
    <name type="scientific">Hypocrea jecorina (strain ATCC 56765 / BCRC 32924 / NRRL 11460 / Rut C-30)</name>
    <name type="common">Trichoderma reesei</name>
    <dbReference type="NCBI Taxonomy" id="1344414"/>
    <lineage>
        <taxon>Eukaryota</taxon>
        <taxon>Fungi</taxon>
        <taxon>Dikarya</taxon>
        <taxon>Ascomycota</taxon>
        <taxon>Pezizomycotina</taxon>
        <taxon>Sordariomycetes</taxon>
        <taxon>Hypocreomycetidae</taxon>
        <taxon>Hypocreales</taxon>
        <taxon>Hypocreaceae</taxon>
        <taxon>Trichoderma</taxon>
    </lineage>
</organism>
<feature type="region of interest" description="Disordered" evidence="1">
    <location>
        <begin position="187"/>
        <end position="312"/>
    </location>
</feature>
<evidence type="ECO:0000313" key="3">
    <source>
        <dbReference type="Proteomes" id="UP000024376"/>
    </source>
</evidence>
<feature type="region of interest" description="Disordered" evidence="1">
    <location>
        <begin position="342"/>
        <end position="531"/>
    </location>
</feature>
<feature type="region of interest" description="Disordered" evidence="1">
    <location>
        <begin position="146"/>
        <end position="171"/>
    </location>
</feature>
<feature type="compositionally biased region" description="Polar residues" evidence="1">
    <location>
        <begin position="460"/>
        <end position="471"/>
    </location>
</feature>
<protein>
    <submittedName>
        <fullName evidence="2">Uncharacterized protein</fullName>
    </submittedName>
</protein>
<reference evidence="3" key="1">
    <citation type="journal article" date="2013" name="Ind. Biotechnol.">
        <title>Comparative genomics analysis of Trichoderma reesei strains.</title>
        <authorList>
            <person name="Koike H."/>
            <person name="Aerts A."/>
            <person name="LaButti K."/>
            <person name="Grigoriev I.V."/>
            <person name="Baker S.E."/>
        </authorList>
    </citation>
    <scope>NUCLEOTIDE SEQUENCE [LARGE SCALE GENOMIC DNA]</scope>
    <source>
        <strain evidence="3">ATCC 56765 / BCRC 32924 / NRRL 11460 / Rut C-30</strain>
    </source>
</reference>
<dbReference type="Proteomes" id="UP000024376">
    <property type="component" value="Unassembled WGS sequence"/>
</dbReference>
<gene>
    <name evidence="2" type="ORF">M419DRAFT_9641</name>
</gene>
<feature type="compositionally biased region" description="Basic and acidic residues" evidence="1">
    <location>
        <begin position="233"/>
        <end position="246"/>
    </location>
</feature>